<dbReference type="AlphaFoldDB" id="A0A0C9LXS9"/>
<dbReference type="Proteomes" id="UP000053815">
    <property type="component" value="Unassembled WGS sequence"/>
</dbReference>
<sequence length="169" mass="19281">MSDKNFTLPLVYKPSPDLMGKIILSDKRVMNAITKCLVNTSEDVYQVASTQFMHSPLNCVLYVAKPESAYPPIIINMTEIVNDTFISQAIRCCTETYEEYCHEHFGPPNIPFAKESRCDLWTTEYLLVSKDAMLNNDDPRHPLIEILNGIVKYNWICLSENGLVKLSDK</sequence>
<protein>
    <submittedName>
        <fullName evidence="1">Uncharacterized protein</fullName>
    </submittedName>
</protein>
<dbReference type="EMBL" id="DF836642">
    <property type="protein sequence ID" value="GAN10425.1"/>
    <property type="molecule type" value="Genomic_DNA"/>
</dbReference>
<proteinExistence type="predicted"/>
<organism evidence="1">
    <name type="scientific">Mucor ambiguus</name>
    <dbReference type="NCBI Taxonomy" id="91626"/>
    <lineage>
        <taxon>Eukaryota</taxon>
        <taxon>Fungi</taxon>
        <taxon>Fungi incertae sedis</taxon>
        <taxon>Mucoromycota</taxon>
        <taxon>Mucoromycotina</taxon>
        <taxon>Mucoromycetes</taxon>
        <taxon>Mucorales</taxon>
        <taxon>Mucorineae</taxon>
        <taxon>Mucoraceae</taxon>
        <taxon>Mucor</taxon>
    </lineage>
</organism>
<name>A0A0C9LXS9_9FUNG</name>
<evidence type="ECO:0000313" key="2">
    <source>
        <dbReference type="Proteomes" id="UP000053815"/>
    </source>
</evidence>
<dbReference type="OrthoDB" id="2218164at2759"/>
<reference evidence="1" key="1">
    <citation type="submission" date="2014-09" db="EMBL/GenBank/DDBJ databases">
        <title>Draft genome sequence of an oleaginous Mucoromycotina fungus Mucor ambiguus NBRC6742.</title>
        <authorList>
            <person name="Takeda I."/>
            <person name="Yamane N."/>
            <person name="Morita T."/>
            <person name="Tamano K."/>
            <person name="Machida M."/>
            <person name="Baker S."/>
            <person name="Koike H."/>
        </authorList>
    </citation>
    <scope>NUCLEOTIDE SEQUENCE</scope>
    <source>
        <strain evidence="1">NBRC 6742</strain>
    </source>
</reference>
<accession>A0A0C9LXS9</accession>
<keyword evidence="2" id="KW-1185">Reference proteome</keyword>
<evidence type="ECO:0000313" key="1">
    <source>
        <dbReference type="EMBL" id="GAN10425.1"/>
    </source>
</evidence>
<gene>
    <name evidence="1" type="ORF">MAM1_0353d09966</name>
</gene>